<dbReference type="PROSITE" id="PS50172">
    <property type="entry name" value="BRCT"/>
    <property type="match status" value="2"/>
</dbReference>
<proteinExistence type="predicted"/>
<accession>A0A2G8JBC6</accession>
<feature type="domain" description="BRCT" evidence="6">
    <location>
        <begin position="1"/>
        <end position="72"/>
    </location>
</feature>
<dbReference type="Gene3D" id="3.40.50.10190">
    <property type="entry name" value="BRCT domain"/>
    <property type="match status" value="3"/>
</dbReference>
<evidence type="ECO:0000256" key="4">
    <source>
        <dbReference type="ARBA" id="ARBA00023858"/>
    </source>
</evidence>
<comment type="subcellular location">
    <subcellularLocation>
        <location evidence="1">Nucleus</location>
    </subcellularLocation>
</comment>
<name>A0A2G8JBC6_STIJA</name>
<dbReference type="Pfam" id="PF16770">
    <property type="entry name" value="RTT107_BRCT_5"/>
    <property type="match status" value="1"/>
</dbReference>
<dbReference type="AlphaFoldDB" id="A0A2G8JBC6"/>
<dbReference type="GO" id="GO:0006974">
    <property type="term" value="P:DNA damage response"/>
    <property type="evidence" value="ECO:0007669"/>
    <property type="project" value="UniProtKB-KW"/>
</dbReference>
<dbReference type="SUPFAM" id="SSF52113">
    <property type="entry name" value="BRCT domain"/>
    <property type="match status" value="3"/>
</dbReference>
<dbReference type="CDD" id="cd18440">
    <property type="entry name" value="BRCT_PAXIP1_rpt6"/>
    <property type="match status" value="1"/>
</dbReference>
<dbReference type="CDD" id="cd17712">
    <property type="entry name" value="BRCT_PAXIP1_rpt5"/>
    <property type="match status" value="1"/>
</dbReference>
<dbReference type="Proteomes" id="UP000230750">
    <property type="component" value="Unassembled WGS sequence"/>
</dbReference>
<comment type="caution">
    <text evidence="7">The sequence shown here is derived from an EMBL/GenBank/DDBJ whole genome shotgun (WGS) entry which is preliminary data.</text>
</comment>
<keyword evidence="2" id="KW-0227">DNA damage</keyword>
<evidence type="ECO:0000256" key="2">
    <source>
        <dbReference type="ARBA" id="ARBA00022763"/>
    </source>
</evidence>
<sequence>MCKEYVIAVTGFEGTERNDVKTMIEMIGATYTGYLSRGNTLLICRRPEGFKYEKAQEWRMPTVNVRWLSDIILGKFGAFQNLLEDRYQLYEGEDPFKIEYDIPLPLMAPWTSPLKISSATKRSFMAHLSSKRKAENMSPGAAKRAKKSHSFEDELWDTPVPALDPHKIPKVMFTGIDETREAGGRVVHDIQKCTHLVTTKVIRTVKFLCGVCCSRHIISPMWIEESYKSRWFLDESNFRLLDPETENMFAFKLDESLQLARRKKLFHNMVLYMTANVQPPFSMLKEIVRCAGGTLLERRPPLSQIREVHKAAGKHSFIVVSCDVDMPQCREFVRSNIDIYSVEFILTSVLRQKLDFNSYPFRRVGS</sequence>
<dbReference type="Pfam" id="PF12738">
    <property type="entry name" value="PTCB-BRCT"/>
    <property type="match status" value="1"/>
</dbReference>
<dbReference type="Pfam" id="PF16589">
    <property type="entry name" value="BRCT_2"/>
    <property type="match status" value="1"/>
</dbReference>
<feature type="domain" description="BRCT" evidence="6">
    <location>
        <begin position="180"/>
        <end position="240"/>
    </location>
</feature>
<gene>
    <name evidence="7" type="ORF">BSL78_30141</name>
</gene>
<protein>
    <recommendedName>
        <fullName evidence="4">PAX-interacting protein 1</fullName>
    </recommendedName>
    <alternativeName>
        <fullName evidence="5">PAX transactivation activation domain-interacting protein</fullName>
    </alternativeName>
</protein>
<dbReference type="InterPro" id="IPR051579">
    <property type="entry name" value="DDR_Transcriptional_Reg"/>
</dbReference>
<dbReference type="CDD" id="cd17730">
    <property type="entry name" value="BRCT_PAXIP1_rpt4"/>
    <property type="match status" value="1"/>
</dbReference>
<dbReference type="InterPro" id="IPR001357">
    <property type="entry name" value="BRCT_dom"/>
</dbReference>
<keyword evidence="8" id="KW-1185">Reference proteome</keyword>
<evidence type="ECO:0000259" key="6">
    <source>
        <dbReference type="PROSITE" id="PS50172"/>
    </source>
</evidence>
<dbReference type="PANTHER" id="PTHR23196">
    <property type="entry name" value="PAX TRANSCRIPTION ACTIVATION DOMAIN INTERACTING PROTEIN"/>
    <property type="match status" value="1"/>
</dbReference>
<evidence type="ECO:0000256" key="3">
    <source>
        <dbReference type="ARBA" id="ARBA00023242"/>
    </source>
</evidence>
<reference evidence="7 8" key="1">
    <citation type="journal article" date="2017" name="PLoS Biol.">
        <title>The sea cucumber genome provides insights into morphological evolution and visceral regeneration.</title>
        <authorList>
            <person name="Zhang X."/>
            <person name="Sun L."/>
            <person name="Yuan J."/>
            <person name="Sun Y."/>
            <person name="Gao Y."/>
            <person name="Zhang L."/>
            <person name="Li S."/>
            <person name="Dai H."/>
            <person name="Hamel J.F."/>
            <person name="Liu C."/>
            <person name="Yu Y."/>
            <person name="Liu S."/>
            <person name="Lin W."/>
            <person name="Guo K."/>
            <person name="Jin S."/>
            <person name="Xu P."/>
            <person name="Storey K.B."/>
            <person name="Huan P."/>
            <person name="Zhang T."/>
            <person name="Zhou Y."/>
            <person name="Zhang J."/>
            <person name="Lin C."/>
            <person name="Li X."/>
            <person name="Xing L."/>
            <person name="Huo D."/>
            <person name="Sun M."/>
            <person name="Wang L."/>
            <person name="Mercier A."/>
            <person name="Li F."/>
            <person name="Yang H."/>
            <person name="Xiang J."/>
        </authorList>
    </citation>
    <scope>NUCLEOTIDE SEQUENCE [LARGE SCALE GENOMIC DNA]</scope>
    <source>
        <strain evidence="7">Shaxun</strain>
        <tissue evidence="7">Muscle</tissue>
    </source>
</reference>
<dbReference type="STRING" id="307972.A0A2G8JBC6"/>
<dbReference type="PANTHER" id="PTHR23196:SF1">
    <property type="entry name" value="PAX-INTERACTING PROTEIN 1"/>
    <property type="match status" value="1"/>
</dbReference>
<evidence type="ECO:0000256" key="5">
    <source>
        <dbReference type="ARBA" id="ARBA00030146"/>
    </source>
</evidence>
<evidence type="ECO:0000313" key="8">
    <source>
        <dbReference type="Proteomes" id="UP000230750"/>
    </source>
</evidence>
<keyword evidence="3" id="KW-0539">Nucleus</keyword>
<dbReference type="SMART" id="SM00292">
    <property type="entry name" value="BRCT"/>
    <property type="match status" value="3"/>
</dbReference>
<dbReference type="GO" id="GO:0005634">
    <property type="term" value="C:nucleus"/>
    <property type="evidence" value="ECO:0007669"/>
    <property type="project" value="UniProtKB-SubCell"/>
</dbReference>
<evidence type="ECO:0000313" key="7">
    <source>
        <dbReference type="EMBL" id="PIK33046.1"/>
    </source>
</evidence>
<dbReference type="EMBL" id="MRZV01002777">
    <property type="protein sequence ID" value="PIK33046.1"/>
    <property type="molecule type" value="Genomic_DNA"/>
</dbReference>
<evidence type="ECO:0000256" key="1">
    <source>
        <dbReference type="ARBA" id="ARBA00004123"/>
    </source>
</evidence>
<organism evidence="7 8">
    <name type="scientific">Stichopus japonicus</name>
    <name type="common">Sea cucumber</name>
    <dbReference type="NCBI Taxonomy" id="307972"/>
    <lineage>
        <taxon>Eukaryota</taxon>
        <taxon>Metazoa</taxon>
        <taxon>Echinodermata</taxon>
        <taxon>Eleutherozoa</taxon>
        <taxon>Echinozoa</taxon>
        <taxon>Holothuroidea</taxon>
        <taxon>Aspidochirotacea</taxon>
        <taxon>Aspidochirotida</taxon>
        <taxon>Stichopodidae</taxon>
        <taxon>Apostichopus</taxon>
    </lineage>
</organism>
<dbReference type="InterPro" id="IPR036420">
    <property type="entry name" value="BRCT_dom_sf"/>
</dbReference>
<dbReference type="OrthoDB" id="342264at2759"/>